<name>A0A7G2CPL5_9TRYP</name>
<feature type="compositionally biased region" description="Low complexity" evidence="1">
    <location>
        <begin position="79"/>
        <end position="96"/>
    </location>
</feature>
<evidence type="ECO:0000313" key="3">
    <source>
        <dbReference type="EMBL" id="CAD2221299.1"/>
    </source>
</evidence>
<accession>A0A7G2CPL5</accession>
<gene>
    <name evidence="3" type="ORF">ADEAN_000883100</name>
</gene>
<feature type="region of interest" description="Disordered" evidence="1">
    <location>
        <begin position="79"/>
        <end position="105"/>
    </location>
</feature>
<evidence type="ECO:0000256" key="2">
    <source>
        <dbReference type="SAM" id="Phobius"/>
    </source>
</evidence>
<sequence>MDPKVLVNSFLPQAPNFILTRFPSVLLGVIAAYSFLLFFLSGLNFLSTIGNILVVNAVGYGGARGLRWLIARMTVQSSTTNANNNNNNTSTTSKNSETVYKTKKE</sequence>
<protein>
    <submittedName>
        <fullName evidence="3">Uncharacterized protein</fullName>
    </submittedName>
</protein>
<evidence type="ECO:0000313" key="4">
    <source>
        <dbReference type="Proteomes" id="UP000515908"/>
    </source>
</evidence>
<organism evidence="3 4">
    <name type="scientific">Angomonas deanei</name>
    <dbReference type="NCBI Taxonomy" id="59799"/>
    <lineage>
        <taxon>Eukaryota</taxon>
        <taxon>Discoba</taxon>
        <taxon>Euglenozoa</taxon>
        <taxon>Kinetoplastea</taxon>
        <taxon>Metakinetoplastina</taxon>
        <taxon>Trypanosomatida</taxon>
        <taxon>Trypanosomatidae</taxon>
        <taxon>Strigomonadinae</taxon>
        <taxon>Angomonas</taxon>
    </lineage>
</organism>
<keyword evidence="4" id="KW-1185">Reference proteome</keyword>
<dbReference type="Proteomes" id="UP000515908">
    <property type="component" value="Chromosome 20"/>
</dbReference>
<dbReference type="EMBL" id="LR877164">
    <property type="protein sequence ID" value="CAD2221299.1"/>
    <property type="molecule type" value="Genomic_DNA"/>
</dbReference>
<feature type="transmembrane region" description="Helical" evidence="2">
    <location>
        <begin position="21"/>
        <end position="39"/>
    </location>
</feature>
<dbReference type="AlphaFoldDB" id="A0A7G2CPL5"/>
<reference evidence="3 4" key="1">
    <citation type="submission" date="2020-08" db="EMBL/GenBank/DDBJ databases">
        <authorList>
            <person name="Newling K."/>
            <person name="Davey J."/>
            <person name="Forrester S."/>
        </authorList>
    </citation>
    <scope>NUCLEOTIDE SEQUENCE [LARGE SCALE GENOMIC DNA]</scope>
    <source>
        <strain evidence="4">Crithidia deanei Carvalho (ATCC PRA-265)</strain>
    </source>
</reference>
<proteinExistence type="predicted"/>
<dbReference type="VEuPathDB" id="TriTrypDB:ADEAN_000883100"/>
<keyword evidence="2" id="KW-1133">Transmembrane helix</keyword>
<keyword evidence="2" id="KW-0472">Membrane</keyword>
<evidence type="ECO:0000256" key="1">
    <source>
        <dbReference type="SAM" id="MobiDB-lite"/>
    </source>
</evidence>
<keyword evidence="2" id="KW-0812">Transmembrane</keyword>